<reference evidence="2" key="1">
    <citation type="submission" date="2017-04" db="EMBL/GenBank/DDBJ databases">
        <authorList>
            <person name="Varghese N."/>
            <person name="Submissions S."/>
        </authorList>
    </citation>
    <scope>NUCLEOTIDE SEQUENCE [LARGE SCALE GENOMIC DNA]</scope>
    <source>
        <strain evidence="2">Ballard 720</strain>
    </source>
</reference>
<dbReference type="EMBL" id="FXAH01000021">
    <property type="protein sequence ID" value="SMF79812.1"/>
    <property type="molecule type" value="Genomic_DNA"/>
</dbReference>
<dbReference type="AlphaFoldDB" id="A0A1X7H6N9"/>
<dbReference type="STRING" id="28094.SAMN06295900_121114"/>
<evidence type="ECO:0000313" key="2">
    <source>
        <dbReference type="Proteomes" id="UP000192911"/>
    </source>
</evidence>
<protein>
    <submittedName>
        <fullName evidence="1">General secretion pathway protein C</fullName>
    </submittedName>
</protein>
<organism evidence="1 2">
    <name type="scientific">Trinickia caryophylli</name>
    <name type="common">Paraburkholderia caryophylli</name>
    <dbReference type="NCBI Taxonomy" id="28094"/>
    <lineage>
        <taxon>Bacteria</taxon>
        <taxon>Pseudomonadati</taxon>
        <taxon>Pseudomonadota</taxon>
        <taxon>Betaproteobacteria</taxon>
        <taxon>Burkholderiales</taxon>
        <taxon>Burkholderiaceae</taxon>
        <taxon>Trinickia</taxon>
    </lineage>
</organism>
<keyword evidence="2" id="KW-1185">Reference proteome</keyword>
<dbReference type="Proteomes" id="UP000192911">
    <property type="component" value="Unassembled WGS sequence"/>
</dbReference>
<proteinExistence type="predicted"/>
<gene>
    <name evidence="1" type="ORF">SAMN06295900_121114</name>
</gene>
<accession>A0A1X7H6N9</accession>
<name>A0A1X7H6N9_TRICW</name>
<sequence>MPALPRVALVLRLPAIATVLAAVVLAAALAGWTRVLLTPLPSTKTTADLPKAPDTRPAARLFGAHPERMRSEDVRLVGILAFDARHAAALLAVDGNPPRAVPLGGEFADASTLVEVRERSVIVERRGVRREVALAVPAHPDVFLR</sequence>
<evidence type="ECO:0000313" key="1">
    <source>
        <dbReference type="EMBL" id="SMF79812.1"/>
    </source>
</evidence>